<evidence type="ECO:0000256" key="8">
    <source>
        <dbReference type="SAM" id="Phobius"/>
    </source>
</evidence>
<dbReference type="Proteomes" id="UP000283700">
    <property type="component" value="Unassembled WGS sequence"/>
</dbReference>
<evidence type="ECO:0000259" key="9">
    <source>
        <dbReference type="Pfam" id="PF06970"/>
    </source>
</evidence>
<accession>A0A415U305</accession>
<comment type="caution">
    <text evidence="10">The sequence shown here is derived from an EMBL/GenBank/DDBJ whole genome shotgun (WGS) entry which is preliminary data.</text>
</comment>
<evidence type="ECO:0000256" key="7">
    <source>
        <dbReference type="SAM" id="MobiDB-lite"/>
    </source>
</evidence>
<evidence type="ECO:0000256" key="4">
    <source>
        <dbReference type="ARBA" id="ARBA00022692"/>
    </source>
</evidence>
<reference evidence="10 11" key="1">
    <citation type="submission" date="2018-08" db="EMBL/GenBank/DDBJ databases">
        <title>A genome reference for cultivated species of the human gut microbiota.</title>
        <authorList>
            <person name="Zou Y."/>
            <person name="Xue W."/>
            <person name="Luo G."/>
        </authorList>
    </citation>
    <scope>NUCLEOTIDE SEQUENCE [LARGE SCALE GENOMIC DNA]</scope>
    <source>
        <strain evidence="10 11">AF31-17AC</strain>
    </source>
</reference>
<feature type="domain" description="Replication initiator A N-terminal" evidence="9">
    <location>
        <begin position="16"/>
        <end position="91"/>
    </location>
</feature>
<evidence type="ECO:0000313" key="10">
    <source>
        <dbReference type="EMBL" id="RHN12468.1"/>
    </source>
</evidence>
<dbReference type="NCBIfam" id="NF045973">
    <property type="entry name" value="conju_CD1115"/>
    <property type="match status" value="1"/>
</dbReference>
<keyword evidence="6 8" id="KW-0472">Membrane</keyword>
<protein>
    <recommendedName>
        <fullName evidence="9">Replication initiator A N-terminal domain-containing protein</fullName>
    </recommendedName>
</protein>
<dbReference type="InterPro" id="IPR003688">
    <property type="entry name" value="TraG/VirD4"/>
</dbReference>
<dbReference type="InterPro" id="IPR036388">
    <property type="entry name" value="WH-like_DNA-bd_sf"/>
</dbReference>
<dbReference type="InterPro" id="IPR027417">
    <property type="entry name" value="P-loop_NTPase"/>
</dbReference>
<evidence type="ECO:0000256" key="5">
    <source>
        <dbReference type="ARBA" id="ARBA00022989"/>
    </source>
</evidence>
<dbReference type="InterPro" id="IPR036390">
    <property type="entry name" value="WH_DNA-bd_sf"/>
</dbReference>
<dbReference type="GO" id="GO:0005886">
    <property type="term" value="C:plasma membrane"/>
    <property type="evidence" value="ECO:0007669"/>
    <property type="project" value="UniProtKB-SubCell"/>
</dbReference>
<dbReference type="InterPro" id="IPR010724">
    <property type="entry name" value="RepA_N"/>
</dbReference>
<keyword evidence="4 8" id="KW-0812">Transmembrane</keyword>
<dbReference type="Pfam" id="PF02534">
    <property type="entry name" value="T4SS-DNA_transf"/>
    <property type="match status" value="1"/>
</dbReference>
<dbReference type="AlphaFoldDB" id="A0A415U305"/>
<evidence type="ECO:0000256" key="3">
    <source>
        <dbReference type="ARBA" id="ARBA00022475"/>
    </source>
</evidence>
<dbReference type="Gene3D" id="3.40.50.300">
    <property type="entry name" value="P-loop containing nucleotide triphosphate hydrolases"/>
    <property type="match status" value="1"/>
</dbReference>
<feature type="transmembrane region" description="Helical" evidence="8">
    <location>
        <begin position="158"/>
        <end position="177"/>
    </location>
</feature>
<dbReference type="SUPFAM" id="SSF46785">
    <property type="entry name" value="Winged helix' DNA-binding domain"/>
    <property type="match status" value="1"/>
</dbReference>
<dbReference type="CDD" id="cd01127">
    <property type="entry name" value="TrwB_TraG_TraD_VirD4"/>
    <property type="match status" value="1"/>
</dbReference>
<dbReference type="EMBL" id="QRQO01000026">
    <property type="protein sequence ID" value="RHN12468.1"/>
    <property type="molecule type" value="Genomic_DNA"/>
</dbReference>
<keyword evidence="3" id="KW-1003">Cell membrane</keyword>
<dbReference type="PANTHER" id="PTHR37937">
    <property type="entry name" value="CONJUGATIVE TRANSFER: DNA TRANSPORT"/>
    <property type="match status" value="1"/>
</dbReference>
<dbReference type="PANTHER" id="PTHR37937:SF1">
    <property type="entry name" value="CONJUGATIVE TRANSFER: DNA TRANSPORT"/>
    <property type="match status" value="1"/>
</dbReference>
<sequence length="830" mass="95941">MMRLDYFYNTEGENFRFYQIPALLLEEEEYRGISDTAKILYGVLLSRLALSRKNSWIEKDTGRLYITYNLKQLVEKLGRSDRTISKAMKQLSEVGLIEKKKRGQGKPDIIYVMNFTAVHKEGTKEIVPEEQMEQDYQDKLAYILMHPFRNWFNRKTSAVIGIALTAWAMFVCYYLTYYRNFHPDQEHGVAEWADVPKTAKRLYGKGEEPVTCLSKNITVNAKALPNMHILILGGSGDGKTTSLLIPNILLANMTNIILAVKGDLLKNYGGYLKEKGIAVKSLNFKDMAQSDQYNPFRYIENYTDMVELITNIQISVKPPDAQKGDPFWDDGVGLYLQSLFEYEWLQAKEENRVASMPGILELVNRETQKIDEDGTTQLQQDMQELQERYGEDYPPVRDYRKLKEGASETVRSIVIMVNAQLRLFEIPEIKRIFEGTDDIDIPSLGLGVDGNPEKKTALFLVMPSGDSSYNLFINMFYTQLFTVLKRIADNRRDGQLPIHVRLWADEYYAGPKPLNCETLLGEIRSRNMSIVPILQDIAQIKTLYPNDKWEIFTGNCATTVFLGSGATAHTTHQWVSDMLEDMTIDSRSESLGHSQGSGNLQMSKAGMKLMTPGQISRMPKNDCILFLKGERPIYDKKNWPFNTEVFKEAEKIAGQNGYKDPVYVSYDERNKKYITTRFESRLNYISKEEFTFFEEKAKEDSSIQTFQIDEEAFLYLNFNETPQPSLRELEKMVKEIQVAEVNEEEEEKETDQQPDMLQDREQWDLSGDIIDCFRRYSSELSPKEQEEIIKGIEEGMTDQDVKRYFTLVGAEKMRQYRRVLMVAKIRDEDN</sequence>
<evidence type="ECO:0000256" key="2">
    <source>
        <dbReference type="ARBA" id="ARBA00008806"/>
    </source>
</evidence>
<evidence type="ECO:0000313" key="11">
    <source>
        <dbReference type="Proteomes" id="UP000283700"/>
    </source>
</evidence>
<proteinExistence type="inferred from homology"/>
<dbReference type="Pfam" id="PF06970">
    <property type="entry name" value="RepA_N"/>
    <property type="match status" value="1"/>
</dbReference>
<evidence type="ECO:0000256" key="6">
    <source>
        <dbReference type="ARBA" id="ARBA00023136"/>
    </source>
</evidence>
<comment type="subcellular location">
    <subcellularLocation>
        <location evidence="1">Cell membrane</location>
        <topology evidence="1">Multi-pass membrane protein</topology>
    </subcellularLocation>
</comment>
<organism evidence="10 11">
    <name type="scientific">Anaerobutyricum hallii</name>
    <dbReference type="NCBI Taxonomy" id="39488"/>
    <lineage>
        <taxon>Bacteria</taxon>
        <taxon>Bacillati</taxon>
        <taxon>Bacillota</taxon>
        <taxon>Clostridia</taxon>
        <taxon>Lachnospirales</taxon>
        <taxon>Lachnospiraceae</taxon>
        <taxon>Anaerobutyricum</taxon>
    </lineage>
</organism>
<gene>
    <name evidence="10" type="ORF">DWZ29_09845</name>
</gene>
<dbReference type="InterPro" id="IPR051539">
    <property type="entry name" value="T4SS-coupling_protein"/>
</dbReference>
<feature type="region of interest" description="Disordered" evidence="7">
    <location>
        <begin position="740"/>
        <end position="759"/>
    </location>
</feature>
<evidence type="ECO:0000256" key="1">
    <source>
        <dbReference type="ARBA" id="ARBA00004651"/>
    </source>
</evidence>
<dbReference type="Gene3D" id="1.10.10.10">
    <property type="entry name" value="Winged helix-like DNA-binding domain superfamily/Winged helix DNA-binding domain"/>
    <property type="match status" value="1"/>
</dbReference>
<dbReference type="SUPFAM" id="SSF52540">
    <property type="entry name" value="P-loop containing nucleoside triphosphate hydrolases"/>
    <property type="match status" value="1"/>
</dbReference>
<dbReference type="RefSeq" id="WP_118486170.1">
    <property type="nucleotide sequence ID" value="NZ_QRQO01000026.1"/>
</dbReference>
<comment type="similarity">
    <text evidence="2">Belongs to the VirD4/TraG family.</text>
</comment>
<name>A0A415U305_9FIRM</name>
<keyword evidence="5 8" id="KW-1133">Transmembrane helix</keyword>